<feature type="domain" description="BAH" evidence="11">
    <location>
        <begin position="420"/>
        <end position="545"/>
    </location>
</feature>
<sequence>MPLTSFQTAAAMEVLNIILSMTATKGKRQLAGMFLELVDRTDWPQYYEVIPEPRCLNNIKNGIEKGRYKDAADIYTDISLVFWNALFYNEPTSQIAMDAKTLKATLETEWKKRSVLPFTRTSPPPSSAQKVHKVEEEEEVSRHGSTPSSAPTPAPVLSASYTPTPVRTSTPVTRSTPIPAASTSIHHLTHTKAIAIRPRSAQISPDIDVDIMSDDGQGDDGVPNVMGKDQESEEIVKQLEKGLPRWPGLGDEGWSEDVSQERIAEIVHAIKSYKDVIGNRLAAALEVIPEETTMPHLSFSSPLSLKLIESRARSKGYQISKEFDVDMARLFEKARRWHKPSTEPYGRVLLLQRLYQALISYNSPLEPPYHSSTNFAALRAGPGNVKPVHGGDGDGVAGVTTHRVSTKDRTFVDQVHYKGWTLKLADWVHLSNPDDPSRPIIAQVFRCWVSDEASKKGQPGLTVSWYYRPEQTFHPSDRTFWEGEVFKTSHFADHPLEDVIEKIACQFTARHIRGRPRPPFWYLGFPLYVCDSRYNDRDRVFVKIKNWNSCVPEEVRKSTEFMPIYPFERTVMPSRLPSPFIGRGIKGPGGIIAVDLVEHQGNDNQGESSTNGRTLRARRNGGDVGPSSTKGYAGTGAQGMSAASGATVFNHQPPNLSQQLQVHTQKPNGPDRSVVTAAGGLHALGHGAHIEKLPAETAKHFERDPETNEVLWFPAPPVDMARPTKPKYSLAYLHFLAAKRKREVAEPDPGAMDVDADPATQGSKRGRLDVPPTVTETLRSIFKGSGVEA</sequence>
<evidence type="ECO:0000256" key="6">
    <source>
        <dbReference type="ARBA" id="ARBA00023163"/>
    </source>
</evidence>
<dbReference type="Pfam" id="PF01426">
    <property type="entry name" value="BAH"/>
    <property type="match status" value="1"/>
</dbReference>
<dbReference type="CDD" id="cd04717">
    <property type="entry name" value="BAH_polybromo"/>
    <property type="match status" value="1"/>
</dbReference>
<dbReference type="InterPro" id="IPR036427">
    <property type="entry name" value="Bromodomain-like_sf"/>
</dbReference>
<evidence type="ECO:0000256" key="9">
    <source>
        <dbReference type="SAM" id="MobiDB-lite"/>
    </source>
</evidence>
<dbReference type="EMBL" id="JAACJP010000026">
    <property type="protein sequence ID" value="KAF5376880.1"/>
    <property type="molecule type" value="Genomic_DNA"/>
</dbReference>
<dbReference type="OrthoDB" id="1742084at2759"/>
<dbReference type="SUPFAM" id="SSF47370">
    <property type="entry name" value="Bromodomain"/>
    <property type="match status" value="2"/>
</dbReference>
<dbReference type="Gene3D" id="2.30.30.490">
    <property type="match status" value="1"/>
</dbReference>
<keyword evidence="2" id="KW-0677">Repeat</keyword>
<feature type="compositionally biased region" description="Polar residues" evidence="9">
    <location>
        <begin position="602"/>
        <end position="613"/>
    </location>
</feature>
<accession>A0A8H5M0K8</accession>
<reference evidence="12 13" key="1">
    <citation type="journal article" date="2020" name="ISME J.">
        <title>Uncovering the hidden diversity of litter-decomposition mechanisms in mushroom-forming fungi.</title>
        <authorList>
            <person name="Floudas D."/>
            <person name="Bentzer J."/>
            <person name="Ahren D."/>
            <person name="Johansson T."/>
            <person name="Persson P."/>
            <person name="Tunlid A."/>
        </authorList>
    </citation>
    <scope>NUCLEOTIDE SEQUENCE [LARGE SCALE GENOMIC DNA]</scope>
    <source>
        <strain evidence="12 13">CBS 661.87</strain>
    </source>
</reference>
<dbReference type="GO" id="GO:0006368">
    <property type="term" value="P:transcription elongation by RNA polymerase II"/>
    <property type="evidence" value="ECO:0007669"/>
    <property type="project" value="TreeGrafter"/>
</dbReference>
<evidence type="ECO:0000259" key="10">
    <source>
        <dbReference type="PROSITE" id="PS50014"/>
    </source>
</evidence>
<comment type="caution">
    <text evidence="12">The sequence shown here is derived from an EMBL/GenBank/DDBJ whole genome shotgun (WGS) entry which is preliminary data.</text>
</comment>
<evidence type="ECO:0000259" key="11">
    <source>
        <dbReference type="PROSITE" id="PS51038"/>
    </source>
</evidence>
<dbReference type="CDD" id="cd04369">
    <property type="entry name" value="Bromodomain"/>
    <property type="match status" value="2"/>
</dbReference>
<dbReference type="SMART" id="SM00439">
    <property type="entry name" value="BAH"/>
    <property type="match status" value="1"/>
</dbReference>
<feature type="region of interest" description="Disordered" evidence="9">
    <location>
        <begin position="600"/>
        <end position="640"/>
    </location>
</feature>
<evidence type="ECO:0000256" key="1">
    <source>
        <dbReference type="ARBA" id="ARBA00004123"/>
    </source>
</evidence>
<dbReference type="PROSITE" id="PS50014">
    <property type="entry name" value="BROMODOMAIN_2"/>
    <property type="match status" value="1"/>
</dbReference>
<proteinExistence type="predicted"/>
<keyword evidence="3" id="KW-0156">Chromatin regulator</keyword>
<feature type="region of interest" description="Disordered" evidence="9">
    <location>
        <begin position="117"/>
        <end position="178"/>
    </location>
</feature>
<dbReference type="Pfam" id="PF00439">
    <property type="entry name" value="Bromodomain"/>
    <property type="match status" value="2"/>
</dbReference>
<dbReference type="GO" id="GO:0003682">
    <property type="term" value="F:chromatin binding"/>
    <property type="evidence" value="ECO:0007669"/>
    <property type="project" value="InterPro"/>
</dbReference>
<dbReference type="PROSITE" id="PS51038">
    <property type="entry name" value="BAH"/>
    <property type="match status" value="1"/>
</dbReference>
<name>A0A8H5M0K8_9AGAR</name>
<evidence type="ECO:0000256" key="4">
    <source>
        <dbReference type="ARBA" id="ARBA00023015"/>
    </source>
</evidence>
<evidence type="ECO:0000256" key="3">
    <source>
        <dbReference type="ARBA" id="ARBA00022853"/>
    </source>
</evidence>
<evidence type="ECO:0000256" key="2">
    <source>
        <dbReference type="ARBA" id="ARBA00022737"/>
    </source>
</evidence>
<dbReference type="InterPro" id="IPR001487">
    <property type="entry name" value="Bromodomain"/>
</dbReference>
<gene>
    <name evidence="12" type="ORF">D9615_007241</name>
</gene>
<dbReference type="PRINTS" id="PR00503">
    <property type="entry name" value="BROMODOMAIN"/>
</dbReference>
<keyword evidence="13" id="KW-1185">Reference proteome</keyword>
<keyword evidence="6" id="KW-0804">Transcription</keyword>
<dbReference type="GO" id="GO:0016586">
    <property type="term" value="C:RSC-type complex"/>
    <property type="evidence" value="ECO:0007669"/>
    <property type="project" value="InterPro"/>
</dbReference>
<evidence type="ECO:0000313" key="12">
    <source>
        <dbReference type="EMBL" id="KAF5376880.1"/>
    </source>
</evidence>
<feature type="domain" description="Bromo" evidence="10">
    <location>
        <begin position="26"/>
        <end position="96"/>
    </location>
</feature>
<feature type="compositionally biased region" description="Low complexity" evidence="9">
    <location>
        <begin position="145"/>
        <end position="177"/>
    </location>
</feature>
<dbReference type="PANTHER" id="PTHR16062">
    <property type="entry name" value="SWI/SNF-RELATED"/>
    <property type="match status" value="1"/>
</dbReference>
<organism evidence="12 13">
    <name type="scientific">Tricholomella constricta</name>
    <dbReference type="NCBI Taxonomy" id="117010"/>
    <lineage>
        <taxon>Eukaryota</taxon>
        <taxon>Fungi</taxon>
        <taxon>Dikarya</taxon>
        <taxon>Basidiomycota</taxon>
        <taxon>Agaricomycotina</taxon>
        <taxon>Agaricomycetes</taxon>
        <taxon>Agaricomycetidae</taxon>
        <taxon>Agaricales</taxon>
        <taxon>Tricholomatineae</taxon>
        <taxon>Lyophyllaceae</taxon>
        <taxon>Tricholomella</taxon>
    </lineage>
</organism>
<dbReference type="PANTHER" id="PTHR16062:SF21">
    <property type="entry name" value="CHROMATIN STRUCTURE-REMODELING COMPLEX SUBUNIT RSC1-RELATED"/>
    <property type="match status" value="1"/>
</dbReference>
<dbReference type="InterPro" id="IPR037382">
    <property type="entry name" value="Rsc/polybromo"/>
</dbReference>
<protein>
    <submittedName>
        <fullName evidence="12">Uncharacterized protein</fullName>
    </submittedName>
</protein>
<comment type="subcellular location">
    <subcellularLocation>
        <location evidence="1">Nucleus</location>
    </subcellularLocation>
</comment>
<dbReference type="Proteomes" id="UP000565441">
    <property type="component" value="Unassembled WGS sequence"/>
</dbReference>
<dbReference type="InterPro" id="IPR001025">
    <property type="entry name" value="BAH_dom"/>
</dbReference>
<feature type="region of interest" description="Disordered" evidence="9">
    <location>
        <begin position="744"/>
        <end position="772"/>
    </location>
</feature>
<dbReference type="SMART" id="SM00297">
    <property type="entry name" value="BROMO"/>
    <property type="match status" value="2"/>
</dbReference>
<keyword evidence="5 8" id="KW-0103">Bromodomain</keyword>
<evidence type="ECO:0000256" key="7">
    <source>
        <dbReference type="ARBA" id="ARBA00023242"/>
    </source>
</evidence>
<dbReference type="GO" id="GO:0006338">
    <property type="term" value="P:chromatin remodeling"/>
    <property type="evidence" value="ECO:0007669"/>
    <property type="project" value="InterPro"/>
</dbReference>
<dbReference type="Gene3D" id="1.20.920.10">
    <property type="entry name" value="Bromodomain-like"/>
    <property type="match status" value="2"/>
</dbReference>
<evidence type="ECO:0000256" key="5">
    <source>
        <dbReference type="ARBA" id="ARBA00023117"/>
    </source>
</evidence>
<evidence type="ECO:0000313" key="13">
    <source>
        <dbReference type="Proteomes" id="UP000565441"/>
    </source>
</evidence>
<evidence type="ECO:0000256" key="8">
    <source>
        <dbReference type="PROSITE-ProRule" id="PRU00035"/>
    </source>
</evidence>
<keyword evidence="4" id="KW-0805">Transcription regulation</keyword>
<keyword evidence="7" id="KW-0539">Nucleus</keyword>
<dbReference type="InterPro" id="IPR043151">
    <property type="entry name" value="BAH_sf"/>
</dbReference>
<dbReference type="AlphaFoldDB" id="A0A8H5M0K8"/>